<name>A0A2P6R8V1_ROSCH</name>
<accession>A0A2P6R8V1</accession>
<proteinExistence type="predicted"/>
<evidence type="ECO:0000256" key="1">
    <source>
        <dbReference type="SAM" id="Phobius"/>
    </source>
</evidence>
<protein>
    <submittedName>
        <fullName evidence="2">Uncharacterized protein</fullName>
    </submittedName>
</protein>
<reference evidence="2 3" key="1">
    <citation type="journal article" date="2018" name="Nat. Genet.">
        <title>The Rosa genome provides new insights in the design of modern roses.</title>
        <authorList>
            <person name="Bendahmane M."/>
        </authorList>
    </citation>
    <scope>NUCLEOTIDE SEQUENCE [LARGE SCALE GENOMIC DNA]</scope>
    <source>
        <strain evidence="3">cv. Old Blush</strain>
    </source>
</reference>
<dbReference type="Gramene" id="PRQ42863">
    <property type="protein sequence ID" value="PRQ42863"/>
    <property type="gene ID" value="RchiOBHm_Chr3g0462251"/>
</dbReference>
<dbReference type="EMBL" id="PDCK01000041">
    <property type="protein sequence ID" value="PRQ42863.1"/>
    <property type="molecule type" value="Genomic_DNA"/>
</dbReference>
<dbReference type="Proteomes" id="UP000238479">
    <property type="component" value="Chromosome 3"/>
</dbReference>
<evidence type="ECO:0000313" key="3">
    <source>
        <dbReference type="Proteomes" id="UP000238479"/>
    </source>
</evidence>
<feature type="transmembrane region" description="Helical" evidence="1">
    <location>
        <begin position="30"/>
        <end position="49"/>
    </location>
</feature>
<keyword evidence="1" id="KW-0472">Membrane</keyword>
<organism evidence="2 3">
    <name type="scientific">Rosa chinensis</name>
    <name type="common">China rose</name>
    <dbReference type="NCBI Taxonomy" id="74649"/>
    <lineage>
        <taxon>Eukaryota</taxon>
        <taxon>Viridiplantae</taxon>
        <taxon>Streptophyta</taxon>
        <taxon>Embryophyta</taxon>
        <taxon>Tracheophyta</taxon>
        <taxon>Spermatophyta</taxon>
        <taxon>Magnoliopsida</taxon>
        <taxon>eudicotyledons</taxon>
        <taxon>Gunneridae</taxon>
        <taxon>Pentapetalae</taxon>
        <taxon>rosids</taxon>
        <taxon>fabids</taxon>
        <taxon>Rosales</taxon>
        <taxon>Rosaceae</taxon>
        <taxon>Rosoideae</taxon>
        <taxon>Rosoideae incertae sedis</taxon>
        <taxon>Rosa</taxon>
    </lineage>
</organism>
<keyword evidence="1" id="KW-0812">Transmembrane</keyword>
<keyword evidence="1" id="KW-1133">Transmembrane helix</keyword>
<evidence type="ECO:0000313" key="2">
    <source>
        <dbReference type="EMBL" id="PRQ42863.1"/>
    </source>
</evidence>
<keyword evidence="3" id="KW-1185">Reference proteome</keyword>
<comment type="caution">
    <text evidence="2">The sequence shown here is derived from an EMBL/GenBank/DDBJ whole genome shotgun (WGS) entry which is preliminary data.</text>
</comment>
<dbReference type="AlphaFoldDB" id="A0A2P6R8V1"/>
<sequence>MTSTTMFCEDRWDVSIYDQWKNGRGAKGRWTPWLGAIVVGLVSGIEVALI</sequence>
<gene>
    <name evidence="2" type="ORF">RchiOBHm_Chr3g0462251</name>
</gene>